<dbReference type="InterPro" id="IPR015797">
    <property type="entry name" value="NUDIX_hydrolase-like_dom_sf"/>
</dbReference>
<evidence type="ECO:0000313" key="5">
    <source>
        <dbReference type="Proteomes" id="UP000811255"/>
    </source>
</evidence>
<keyword evidence="5" id="KW-1185">Reference proteome</keyword>
<evidence type="ECO:0000256" key="2">
    <source>
        <dbReference type="ARBA" id="ARBA00022801"/>
    </source>
</evidence>
<dbReference type="Pfam" id="PF00293">
    <property type="entry name" value="NUDIX"/>
    <property type="match status" value="1"/>
</dbReference>
<accession>A0ABS5W0U9</accession>
<reference evidence="4 5" key="1">
    <citation type="submission" date="2021-05" db="EMBL/GenBank/DDBJ databases">
        <title>Croceibacterium sp. LX-88 genome sequence.</title>
        <authorList>
            <person name="Luo X."/>
        </authorList>
    </citation>
    <scope>NUCLEOTIDE SEQUENCE [LARGE SCALE GENOMIC DNA]</scope>
    <source>
        <strain evidence="4 5">LX-88</strain>
    </source>
</reference>
<dbReference type="PROSITE" id="PS51462">
    <property type="entry name" value="NUDIX"/>
    <property type="match status" value="1"/>
</dbReference>
<dbReference type="InterPro" id="IPR000086">
    <property type="entry name" value="NUDIX_hydrolase_dom"/>
</dbReference>
<proteinExistence type="predicted"/>
<keyword evidence="2" id="KW-0378">Hydrolase</keyword>
<comment type="cofactor">
    <cofactor evidence="1">
        <name>Mg(2+)</name>
        <dbReference type="ChEBI" id="CHEBI:18420"/>
    </cofactor>
</comment>
<dbReference type="RefSeq" id="WP_214533779.1">
    <property type="nucleotide sequence ID" value="NZ_JAHFVK010000001.1"/>
</dbReference>
<sequence>MLHLIPAPLHRQLYRVADGLRKRWWVISRPRRTSVVVLAFDEQGRVLLVRHSYGLRVWSAPGGGMGEQEDPALAAAREFREELSCELSNLTLLEARELDISGSRDTVHLFAARLNGTPRPDMREIVEVGLFDPAHLPADCARLVPSHVELAVTALKSGALKSEQR</sequence>
<name>A0ABS5W0U9_9SPHN</name>
<dbReference type="EMBL" id="JAHFVK010000001">
    <property type="protein sequence ID" value="MBT2132717.1"/>
    <property type="molecule type" value="Genomic_DNA"/>
</dbReference>
<evidence type="ECO:0000256" key="1">
    <source>
        <dbReference type="ARBA" id="ARBA00001946"/>
    </source>
</evidence>
<organism evidence="4 5">
    <name type="scientific">Croceibacterium selenioxidans</name>
    <dbReference type="NCBI Taxonomy" id="2838833"/>
    <lineage>
        <taxon>Bacteria</taxon>
        <taxon>Pseudomonadati</taxon>
        <taxon>Pseudomonadota</taxon>
        <taxon>Alphaproteobacteria</taxon>
        <taxon>Sphingomonadales</taxon>
        <taxon>Erythrobacteraceae</taxon>
        <taxon>Croceibacterium</taxon>
    </lineage>
</organism>
<evidence type="ECO:0000259" key="3">
    <source>
        <dbReference type="PROSITE" id="PS51462"/>
    </source>
</evidence>
<dbReference type="PANTHER" id="PTHR43046">
    <property type="entry name" value="GDP-MANNOSE MANNOSYL HYDROLASE"/>
    <property type="match status" value="1"/>
</dbReference>
<dbReference type="SUPFAM" id="SSF55811">
    <property type="entry name" value="Nudix"/>
    <property type="match status" value="1"/>
</dbReference>
<dbReference type="Proteomes" id="UP000811255">
    <property type="component" value="Unassembled WGS sequence"/>
</dbReference>
<protein>
    <submittedName>
        <fullName evidence="4">NUDIX domain-containing protein</fullName>
    </submittedName>
</protein>
<dbReference type="PANTHER" id="PTHR43046:SF14">
    <property type="entry name" value="MUTT_NUDIX FAMILY PROTEIN"/>
    <property type="match status" value="1"/>
</dbReference>
<gene>
    <name evidence="4" type="ORF">KK137_00090</name>
</gene>
<dbReference type="CDD" id="cd03424">
    <property type="entry name" value="NUDIX_ADPRase_Nudt5_UGPPase_Nudt14"/>
    <property type="match status" value="1"/>
</dbReference>
<dbReference type="Gene3D" id="3.90.79.10">
    <property type="entry name" value="Nucleoside Triphosphate Pyrophosphohydrolase"/>
    <property type="match status" value="1"/>
</dbReference>
<feature type="domain" description="Nudix hydrolase" evidence="3">
    <location>
        <begin position="30"/>
        <end position="156"/>
    </location>
</feature>
<comment type="caution">
    <text evidence="4">The sequence shown here is derived from an EMBL/GenBank/DDBJ whole genome shotgun (WGS) entry which is preliminary data.</text>
</comment>
<evidence type="ECO:0000313" key="4">
    <source>
        <dbReference type="EMBL" id="MBT2132717.1"/>
    </source>
</evidence>